<reference evidence="21" key="1">
    <citation type="journal article" date="2018" name="Mitochondrial DNA Part B Resour">
        <title>The complete mitochondrial genome sequence of the sakura shrimp, Sergia lucens (Crustacea, Decapoda, Sergestidae).</title>
        <authorList>
            <person name="Kawato S."/>
            <person name="Nozaki R."/>
            <person name="Kondo H."/>
            <person name="Hirono I."/>
        </authorList>
    </citation>
    <scope>NUCLEOTIDE SEQUENCE</scope>
</reference>
<evidence type="ECO:0000256" key="8">
    <source>
        <dbReference type="ARBA" id="ARBA00022692"/>
    </source>
</evidence>
<feature type="transmembrane region" description="Helical" evidence="17">
    <location>
        <begin position="182"/>
        <end position="204"/>
    </location>
</feature>
<dbReference type="InterPro" id="IPR003918">
    <property type="entry name" value="NADH_UbQ_OxRdtase"/>
</dbReference>
<evidence type="ECO:0000256" key="17">
    <source>
        <dbReference type="RuleBase" id="RU003297"/>
    </source>
</evidence>
<evidence type="ECO:0000256" key="2">
    <source>
        <dbReference type="ARBA" id="ARBA00004225"/>
    </source>
</evidence>
<keyword evidence="8 17" id="KW-0812">Transmembrane</keyword>
<keyword evidence="15 17" id="KW-0472">Membrane</keyword>
<sequence length="446" mass="49513">MLKFVLGCVMLMPVVNSWSVIQCSLFMLTFLFGLFCHHDFAYYMGGWCLNLDSLSYILILLSFWITSLVICSSQKVLKDNNFSSLFLLVNLLLLLSLILTFSVNDYLLFYISFESSLIPTLILILGWGYQPERMQAGVYMLFYTLFASLPLLVSLIILYHSGGSLTLNLTESVEGKSCISQIWYLITVFAFIVKLPMFLVHLWLPKAHVEAPVAGSMILAGVLLKLGGYGLIRVLPLFSESNKLLSWLWVSVSLVGGVVVSLMCLRQVDVKALIAYSSVAHMGLVLAGLVVFGWWGLNGAVVVMIGHGLCSSGLFCLANMVYERIGSRSLLISKGLINFMPSMALWWFLLSAGNMAAPPTLNLLGEISLILSVVSWSKISMISIGLLSFFSAAYTLYMYSLSQHGKYYSALFSCCSGKVREYLILMLHWLPLNVLILKSESVLSVL</sequence>
<dbReference type="GO" id="GO:0042773">
    <property type="term" value="P:ATP synthesis coupled electron transport"/>
    <property type="evidence" value="ECO:0007669"/>
    <property type="project" value="InterPro"/>
</dbReference>
<feature type="transmembrane region" description="Helical" evidence="17">
    <location>
        <begin position="82"/>
        <end position="101"/>
    </location>
</feature>
<keyword evidence="11 17" id="KW-1133">Transmembrane helix</keyword>
<feature type="transmembrane region" description="Helical" evidence="17">
    <location>
        <begin position="53"/>
        <end position="70"/>
    </location>
</feature>
<dbReference type="GO" id="GO:0015990">
    <property type="term" value="P:electron transport coupled proton transport"/>
    <property type="evidence" value="ECO:0007669"/>
    <property type="project" value="TreeGrafter"/>
</dbReference>
<keyword evidence="9" id="KW-1278">Translocase</keyword>
<name>A0A348AW11_9EUCA</name>
<feature type="transmembrane region" description="Helical" evidence="17">
    <location>
        <begin position="107"/>
        <end position="129"/>
    </location>
</feature>
<dbReference type="Pfam" id="PF00361">
    <property type="entry name" value="Proton_antipo_M"/>
    <property type="match status" value="1"/>
</dbReference>
<dbReference type="GO" id="GO:0003954">
    <property type="term" value="F:NADH dehydrogenase activity"/>
    <property type="evidence" value="ECO:0007669"/>
    <property type="project" value="TreeGrafter"/>
</dbReference>
<dbReference type="PRINTS" id="PR01437">
    <property type="entry name" value="NUOXDRDTASE4"/>
</dbReference>
<accession>A0A348AW11</accession>
<evidence type="ECO:0000256" key="3">
    <source>
        <dbReference type="ARBA" id="ARBA00009025"/>
    </source>
</evidence>
<comment type="function">
    <text evidence="17">Core subunit of the mitochondrial membrane respiratory chain NADH dehydrogenase (Complex I) which catalyzes electron transfer from NADH through the respiratory chain, using ubiquinone as an electron acceptor. Essential for the catalytic activity and assembly of complex I.</text>
</comment>
<evidence type="ECO:0000256" key="4">
    <source>
        <dbReference type="ARBA" id="ARBA00012944"/>
    </source>
</evidence>
<feature type="transmembrane region" description="Helical" evidence="17">
    <location>
        <begin position="141"/>
        <end position="162"/>
    </location>
</feature>
<feature type="transmembrane region" description="Helical" evidence="17">
    <location>
        <begin position="211"/>
        <end position="232"/>
    </location>
</feature>
<evidence type="ECO:0000256" key="9">
    <source>
        <dbReference type="ARBA" id="ARBA00022967"/>
    </source>
</evidence>
<keyword evidence="12 17" id="KW-0520">NAD</keyword>
<keyword evidence="13 17" id="KW-0830">Ubiquinone</keyword>
<dbReference type="PANTHER" id="PTHR43507">
    <property type="entry name" value="NADH-UBIQUINONE OXIDOREDUCTASE CHAIN 4"/>
    <property type="match status" value="1"/>
</dbReference>
<evidence type="ECO:0000256" key="5">
    <source>
        <dbReference type="ARBA" id="ARBA00021006"/>
    </source>
</evidence>
<dbReference type="PANTHER" id="PTHR43507:SF20">
    <property type="entry name" value="NADH-UBIQUINONE OXIDOREDUCTASE CHAIN 4"/>
    <property type="match status" value="1"/>
</dbReference>
<dbReference type="EMBL" id="LC368254">
    <property type="protein sequence ID" value="BBC69447.1"/>
    <property type="molecule type" value="Genomic_DNA"/>
</dbReference>
<feature type="transmembrane region" description="Helical" evidence="17">
    <location>
        <begin position="369"/>
        <end position="397"/>
    </location>
</feature>
<feature type="chain" id="PRO_5016750231" description="NADH-ubiquinone oxidoreductase chain 4" evidence="18">
    <location>
        <begin position="18"/>
        <end position="446"/>
    </location>
</feature>
<dbReference type="GO" id="GO:0008137">
    <property type="term" value="F:NADH dehydrogenase (ubiquinone) activity"/>
    <property type="evidence" value="ECO:0007669"/>
    <property type="project" value="UniProtKB-UniRule"/>
</dbReference>
<feature type="transmembrane region" description="Helical" evidence="17">
    <location>
        <begin position="244"/>
        <end position="265"/>
    </location>
</feature>
<evidence type="ECO:0000256" key="18">
    <source>
        <dbReference type="SAM" id="SignalP"/>
    </source>
</evidence>
<feature type="transmembrane region" description="Helical" evidence="17">
    <location>
        <begin position="329"/>
        <end position="349"/>
    </location>
</feature>
<evidence type="ECO:0000256" key="6">
    <source>
        <dbReference type="ARBA" id="ARBA00022448"/>
    </source>
</evidence>
<keyword evidence="7 17" id="KW-0679">Respiratory chain</keyword>
<geneLocation type="mitochondrion" evidence="21"/>
<keyword evidence="10 17" id="KW-0249">Electron transport</keyword>
<feature type="domain" description="NADH:ubiquinone oxidoreductase chain 4 N-terminal" evidence="20">
    <location>
        <begin position="1"/>
        <end position="100"/>
    </location>
</feature>
<gene>
    <name evidence="21" type="primary">nad4</name>
</gene>
<evidence type="ECO:0000256" key="14">
    <source>
        <dbReference type="ARBA" id="ARBA00023128"/>
    </source>
</evidence>
<dbReference type="InterPro" id="IPR000260">
    <property type="entry name" value="NADH4_N"/>
</dbReference>
<evidence type="ECO:0000256" key="15">
    <source>
        <dbReference type="ARBA" id="ARBA00023136"/>
    </source>
</evidence>
<evidence type="ECO:0000256" key="1">
    <source>
        <dbReference type="ARBA" id="ARBA00003257"/>
    </source>
</evidence>
<evidence type="ECO:0000256" key="11">
    <source>
        <dbReference type="ARBA" id="ARBA00022989"/>
    </source>
</evidence>
<evidence type="ECO:0000256" key="7">
    <source>
        <dbReference type="ARBA" id="ARBA00022660"/>
    </source>
</evidence>
<evidence type="ECO:0000256" key="16">
    <source>
        <dbReference type="ARBA" id="ARBA00049551"/>
    </source>
</evidence>
<keyword evidence="18" id="KW-0732">Signal</keyword>
<feature type="transmembrane region" description="Helical" evidence="17">
    <location>
        <begin position="272"/>
        <end position="295"/>
    </location>
</feature>
<comment type="subcellular location">
    <subcellularLocation>
        <location evidence="2 17">Mitochondrion membrane</location>
        <topology evidence="2 17">Multi-pass membrane protein</topology>
    </subcellularLocation>
</comment>
<dbReference type="AlphaFoldDB" id="A0A348AW11"/>
<keyword evidence="6 17" id="KW-0813">Transport</keyword>
<dbReference type="EC" id="7.1.1.2" evidence="4 17"/>
<evidence type="ECO:0000259" key="20">
    <source>
        <dbReference type="Pfam" id="PF01059"/>
    </source>
</evidence>
<proteinExistence type="inferred from homology"/>
<evidence type="ECO:0000256" key="10">
    <source>
        <dbReference type="ARBA" id="ARBA00022982"/>
    </source>
</evidence>
<evidence type="ECO:0000256" key="12">
    <source>
        <dbReference type="ARBA" id="ARBA00023027"/>
    </source>
</evidence>
<evidence type="ECO:0000313" key="21">
    <source>
        <dbReference type="EMBL" id="BBC69447.1"/>
    </source>
</evidence>
<comment type="similarity">
    <text evidence="3 17">Belongs to the complex I subunit 4 family.</text>
</comment>
<feature type="signal peptide" evidence="18">
    <location>
        <begin position="1"/>
        <end position="17"/>
    </location>
</feature>
<protein>
    <recommendedName>
        <fullName evidence="5 17">NADH-ubiquinone oxidoreductase chain 4</fullName>
        <ecNumber evidence="4 17">7.1.1.2</ecNumber>
    </recommendedName>
</protein>
<organism evidence="21">
    <name type="scientific">Sergia lucens</name>
    <dbReference type="NCBI Taxonomy" id="589641"/>
    <lineage>
        <taxon>Eukaryota</taxon>
        <taxon>Metazoa</taxon>
        <taxon>Ecdysozoa</taxon>
        <taxon>Arthropoda</taxon>
        <taxon>Crustacea</taxon>
        <taxon>Multicrustacea</taxon>
        <taxon>Malacostraca</taxon>
        <taxon>Eumalacostraca</taxon>
        <taxon>Eucarida</taxon>
        <taxon>Decapoda</taxon>
        <taxon>Dendrobranchiata</taxon>
        <taxon>Sergestoidea</taxon>
        <taxon>Sergestidae</taxon>
        <taxon>Sergia</taxon>
    </lineage>
</organism>
<evidence type="ECO:0000256" key="13">
    <source>
        <dbReference type="ARBA" id="ARBA00023075"/>
    </source>
</evidence>
<dbReference type="InterPro" id="IPR001750">
    <property type="entry name" value="ND/Mrp_TM"/>
</dbReference>
<feature type="transmembrane region" description="Helical" evidence="17">
    <location>
        <begin position="301"/>
        <end position="322"/>
    </location>
</feature>
<dbReference type="Pfam" id="PF01059">
    <property type="entry name" value="Oxidored_q5_N"/>
    <property type="match status" value="1"/>
</dbReference>
<evidence type="ECO:0000259" key="19">
    <source>
        <dbReference type="Pfam" id="PF00361"/>
    </source>
</evidence>
<dbReference type="GO" id="GO:0048039">
    <property type="term" value="F:ubiquinone binding"/>
    <property type="evidence" value="ECO:0007669"/>
    <property type="project" value="TreeGrafter"/>
</dbReference>
<dbReference type="GO" id="GO:0031966">
    <property type="term" value="C:mitochondrial membrane"/>
    <property type="evidence" value="ECO:0007669"/>
    <property type="project" value="UniProtKB-SubCell"/>
</dbReference>
<feature type="domain" description="NADH:quinone oxidoreductase/Mrp antiporter transmembrane" evidence="19">
    <location>
        <begin position="104"/>
        <end position="389"/>
    </location>
</feature>
<comment type="function">
    <text evidence="1">Core subunit of the mitochondrial membrane respiratory chain NADH dehydrogenase (Complex I) that is believed to belong to the minimal assembly required for catalysis. Complex I functions in the transfer of electrons from NADH to the respiratory chain. The immediate electron acceptor for the enzyme is believed to be ubiquinone.</text>
</comment>
<comment type="catalytic activity">
    <reaction evidence="16 17">
        <text>a ubiquinone + NADH + 5 H(+)(in) = a ubiquinol + NAD(+) + 4 H(+)(out)</text>
        <dbReference type="Rhea" id="RHEA:29091"/>
        <dbReference type="Rhea" id="RHEA-COMP:9565"/>
        <dbReference type="Rhea" id="RHEA-COMP:9566"/>
        <dbReference type="ChEBI" id="CHEBI:15378"/>
        <dbReference type="ChEBI" id="CHEBI:16389"/>
        <dbReference type="ChEBI" id="CHEBI:17976"/>
        <dbReference type="ChEBI" id="CHEBI:57540"/>
        <dbReference type="ChEBI" id="CHEBI:57945"/>
        <dbReference type="EC" id="7.1.1.2"/>
    </reaction>
</comment>
<keyword evidence="14 17" id="KW-0496">Mitochondrion</keyword>